<evidence type="ECO:0000313" key="3">
    <source>
        <dbReference type="Proteomes" id="UP001501257"/>
    </source>
</evidence>
<gene>
    <name evidence="2" type="ORF">GCM10025778_08280</name>
</gene>
<evidence type="ECO:0008006" key="4">
    <source>
        <dbReference type="Google" id="ProtNLM"/>
    </source>
</evidence>
<feature type="transmembrane region" description="Helical" evidence="1">
    <location>
        <begin position="20"/>
        <end position="38"/>
    </location>
</feature>
<keyword evidence="1" id="KW-0812">Transmembrane</keyword>
<name>A0ABP9TKN9_9MICC</name>
<keyword evidence="3" id="KW-1185">Reference proteome</keyword>
<feature type="transmembrane region" description="Helical" evidence="1">
    <location>
        <begin position="44"/>
        <end position="63"/>
    </location>
</feature>
<proteinExistence type="predicted"/>
<keyword evidence="1" id="KW-1133">Transmembrane helix</keyword>
<accession>A0ABP9TKN9</accession>
<dbReference type="EMBL" id="BAABLK010000015">
    <property type="protein sequence ID" value="GAA5226297.1"/>
    <property type="molecule type" value="Genomic_DNA"/>
</dbReference>
<protein>
    <recommendedName>
        <fullName evidence="4">AtpZ/AtpI family protein</fullName>
    </recommendedName>
</protein>
<organism evidence="2 3">
    <name type="scientific">Paeniglutamicibacter antarcticus</name>
    <dbReference type="NCBI Taxonomy" id="494023"/>
    <lineage>
        <taxon>Bacteria</taxon>
        <taxon>Bacillati</taxon>
        <taxon>Actinomycetota</taxon>
        <taxon>Actinomycetes</taxon>
        <taxon>Micrococcales</taxon>
        <taxon>Micrococcaceae</taxon>
        <taxon>Paeniglutamicibacter</taxon>
    </lineage>
</organism>
<evidence type="ECO:0000313" key="2">
    <source>
        <dbReference type="EMBL" id="GAA5226297.1"/>
    </source>
</evidence>
<reference evidence="3" key="1">
    <citation type="journal article" date="2019" name="Int. J. Syst. Evol. Microbiol.">
        <title>The Global Catalogue of Microorganisms (GCM) 10K type strain sequencing project: providing services to taxonomists for standard genome sequencing and annotation.</title>
        <authorList>
            <consortium name="The Broad Institute Genomics Platform"/>
            <consortium name="The Broad Institute Genome Sequencing Center for Infectious Disease"/>
            <person name="Wu L."/>
            <person name="Ma J."/>
        </authorList>
    </citation>
    <scope>NUCLEOTIDE SEQUENCE [LARGE SCALE GENOMIC DNA]</scope>
    <source>
        <strain evidence="3">JCM 18952</strain>
    </source>
</reference>
<dbReference type="Proteomes" id="UP001501257">
    <property type="component" value="Unassembled WGS sequence"/>
</dbReference>
<comment type="caution">
    <text evidence="2">The sequence shown here is derived from an EMBL/GenBank/DDBJ whole genome shotgun (WGS) entry which is preliminary data.</text>
</comment>
<keyword evidence="1" id="KW-0472">Membrane</keyword>
<sequence>MDNPETAPGQGPNPAPAREYVNYAIGGLIAWGLIGWGLDLLLDTRWIAFLGALLGATAGLFLARHHVRHRRRGFPPHDEIDH</sequence>
<evidence type="ECO:0000256" key="1">
    <source>
        <dbReference type="SAM" id="Phobius"/>
    </source>
</evidence>